<evidence type="ECO:0000313" key="9">
    <source>
        <dbReference type="EMBL" id="UWP61152.1"/>
    </source>
</evidence>
<gene>
    <name evidence="8" type="primary">mntP</name>
    <name evidence="9" type="ORF">NQ502_09020</name>
</gene>
<dbReference type="HAMAP" id="MF_01521">
    <property type="entry name" value="MntP_pump"/>
    <property type="match status" value="1"/>
</dbReference>
<evidence type="ECO:0000256" key="8">
    <source>
        <dbReference type="HAMAP-Rule" id="MF_01521"/>
    </source>
</evidence>
<keyword evidence="6 8" id="KW-0472">Membrane</keyword>
<feature type="transmembrane region" description="Helical" evidence="8">
    <location>
        <begin position="64"/>
        <end position="85"/>
    </location>
</feature>
<evidence type="ECO:0000256" key="5">
    <source>
        <dbReference type="ARBA" id="ARBA00023065"/>
    </source>
</evidence>
<dbReference type="PANTHER" id="PTHR35529">
    <property type="entry name" value="MANGANESE EFFLUX PUMP MNTP-RELATED"/>
    <property type="match status" value="1"/>
</dbReference>
<dbReference type="Proteomes" id="UP001060164">
    <property type="component" value="Chromosome"/>
</dbReference>
<dbReference type="RefSeq" id="WP_028528253.1">
    <property type="nucleotide sequence ID" value="NZ_CABLBR010000009.1"/>
</dbReference>
<feature type="transmembrane region" description="Helical" evidence="8">
    <location>
        <begin position="39"/>
        <end position="58"/>
    </location>
</feature>
<keyword evidence="10" id="KW-1185">Reference proteome</keyword>
<proteinExistence type="inferred from homology"/>
<dbReference type="InterPro" id="IPR022929">
    <property type="entry name" value="Put_MntP"/>
</dbReference>
<accession>A0ABY5VLH6</accession>
<name>A0ABY5VLH6_9FIRM</name>
<keyword evidence="1 8" id="KW-0813">Transport</keyword>
<evidence type="ECO:0000256" key="4">
    <source>
        <dbReference type="ARBA" id="ARBA00022989"/>
    </source>
</evidence>
<feature type="transmembrane region" description="Helical" evidence="8">
    <location>
        <begin position="106"/>
        <end position="126"/>
    </location>
</feature>
<comment type="function">
    <text evidence="8">Probably functions as a manganese efflux pump.</text>
</comment>
<dbReference type="EMBL" id="CP102290">
    <property type="protein sequence ID" value="UWP61152.1"/>
    <property type="molecule type" value="Genomic_DNA"/>
</dbReference>
<feature type="transmembrane region" description="Helical" evidence="8">
    <location>
        <begin position="132"/>
        <end position="151"/>
    </location>
</feature>
<evidence type="ECO:0000313" key="10">
    <source>
        <dbReference type="Proteomes" id="UP001060164"/>
    </source>
</evidence>
<keyword evidence="4 8" id="KW-1133">Transmembrane helix</keyword>
<keyword evidence="3 8" id="KW-0812">Transmembrane</keyword>
<reference evidence="9" key="1">
    <citation type="journal article" date="2022" name="Cell">
        <title>Design, construction, and in vivo augmentation of a complex gut microbiome.</title>
        <authorList>
            <person name="Cheng A.G."/>
            <person name="Ho P.Y."/>
            <person name="Aranda-Diaz A."/>
            <person name="Jain S."/>
            <person name="Yu F.B."/>
            <person name="Meng X."/>
            <person name="Wang M."/>
            <person name="Iakiviak M."/>
            <person name="Nagashima K."/>
            <person name="Zhao A."/>
            <person name="Murugkar P."/>
            <person name="Patil A."/>
            <person name="Atabakhsh K."/>
            <person name="Weakley A."/>
            <person name="Yan J."/>
            <person name="Brumbaugh A.R."/>
            <person name="Higginbottom S."/>
            <person name="Dimas A."/>
            <person name="Shiver A.L."/>
            <person name="Deutschbauer A."/>
            <person name="Neff N."/>
            <person name="Sonnenburg J.L."/>
            <person name="Huang K.C."/>
            <person name="Fischbach M.A."/>
        </authorList>
    </citation>
    <scope>NUCLEOTIDE SEQUENCE</scope>
    <source>
        <strain evidence="9">DSM 19829</strain>
    </source>
</reference>
<organism evidence="9 10">
    <name type="scientific">Ruminococcus gauvreauii</name>
    <dbReference type="NCBI Taxonomy" id="438033"/>
    <lineage>
        <taxon>Bacteria</taxon>
        <taxon>Bacillati</taxon>
        <taxon>Bacillota</taxon>
        <taxon>Clostridia</taxon>
        <taxon>Eubacteriales</taxon>
        <taxon>Oscillospiraceae</taxon>
        <taxon>Ruminococcus</taxon>
    </lineage>
</organism>
<keyword evidence="7 8" id="KW-0464">Manganese</keyword>
<keyword evidence="5 8" id="KW-0406">Ion transport</keyword>
<evidence type="ECO:0000256" key="3">
    <source>
        <dbReference type="ARBA" id="ARBA00022692"/>
    </source>
</evidence>
<evidence type="ECO:0000256" key="6">
    <source>
        <dbReference type="ARBA" id="ARBA00023136"/>
    </source>
</evidence>
<comment type="subcellular location">
    <subcellularLocation>
        <location evidence="8">Cell membrane</location>
        <topology evidence="8">Multi-pass membrane protein</topology>
    </subcellularLocation>
</comment>
<feature type="transmembrane region" description="Helical" evidence="8">
    <location>
        <begin position="163"/>
        <end position="180"/>
    </location>
</feature>
<evidence type="ECO:0000256" key="2">
    <source>
        <dbReference type="ARBA" id="ARBA00022475"/>
    </source>
</evidence>
<protein>
    <recommendedName>
        <fullName evidence="8">Putative manganese efflux pump MntP</fullName>
    </recommendedName>
</protein>
<dbReference type="InterPro" id="IPR003810">
    <property type="entry name" value="Mntp/YtaF"/>
</dbReference>
<evidence type="ECO:0000256" key="1">
    <source>
        <dbReference type="ARBA" id="ARBA00022448"/>
    </source>
</evidence>
<sequence length="187" mass="20353">MSIWTLFTLAIGLSMDAFAVSVCKGLALRQVKLKNCILVGLWFGGFQALMPLFGYFLGIQFKDYITAFDHWIAFILLSLIGISMIKEALEKNEECADPSLAFKDMLVLAIATSIDALAVGITFAFLRVNITAAVSFIGIITFCISMLGVKIGSMFGTKYKSKAELAGGIILILLGLKILFEHLGILL</sequence>
<dbReference type="Pfam" id="PF02659">
    <property type="entry name" value="Mntp"/>
    <property type="match status" value="1"/>
</dbReference>
<comment type="similarity">
    <text evidence="8">Belongs to the MntP (TC 9.B.29) family.</text>
</comment>
<feature type="transmembrane region" description="Helical" evidence="8">
    <location>
        <begin position="6"/>
        <end position="27"/>
    </location>
</feature>
<keyword evidence="2 8" id="KW-1003">Cell membrane</keyword>
<evidence type="ECO:0000256" key="7">
    <source>
        <dbReference type="ARBA" id="ARBA00023211"/>
    </source>
</evidence>
<dbReference type="PANTHER" id="PTHR35529:SF1">
    <property type="entry name" value="MANGANESE EFFLUX PUMP MNTP-RELATED"/>
    <property type="match status" value="1"/>
</dbReference>